<dbReference type="Gene3D" id="1.20.5.500">
    <property type="entry name" value="Single helix bin"/>
    <property type="match status" value="2"/>
</dbReference>
<dbReference type="Pfam" id="PF00038">
    <property type="entry name" value="Filament"/>
    <property type="match status" value="5"/>
</dbReference>
<evidence type="ECO:0000256" key="2">
    <source>
        <dbReference type="ARBA" id="ARBA00023054"/>
    </source>
</evidence>
<dbReference type="InterPro" id="IPR032444">
    <property type="entry name" value="Keratin_2_head"/>
</dbReference>
<feature type="coiled-coil region" evidence="5">
    <location>
        <begin position="833"/>
        <end position="860"/>
    </location>
</feature>
<feature type="region of interest" description="Disordered" evidence="6">
    <location>
        <begin position="774"/>
        <end position="807"/>
    </location>
</feature>
<feature type="domain" description="IF rod" evidence="7">
    <location>
        <begin position="916"/>
        <end position="1235"/>
    </location>
</feature>
<dbReference type="EMBL" id="JADDUC010000429">
    <property type="protein sequence ID" value="KAG0113519.1"/>
    <property type="molecule type" value="Genomic_DNA"/>
</dbReference>
<feature type="non-terminal residue" evidence="8">
    <location>
        <position position="1270"/>
    </location>
</feature>
<dbReference type="EMBL" id="JADDUC020000034">
    <property type="protein sequence ID" value="KAI1229780.1"/>
    <property type="molecule type" value="Genomic_DNA"/>
</dbReference>
<dbReference type="Gene3D" id="1.20.5.170">
    <property type="match status" value="4"/>
</dbReference>
<accession>A0A835NET7</accession>
<dbReference type="Pfam" id="PF16208">
    <property type="entry name" value="Keratin_2_head"/>
    <property type="match status" value="1"/>
</dbReference>
<dbReference type="PANTHER" id="PTHR45616">
    <property type="entry name" value="GATA-TYPE DOMAIN-CONTAINING PROTEIN"/>
    <property type="match status" value="1"/>
</dbReference>
<dbReference type="InterPro" id="IPR018039">
    <property type="entry name" value="IF_conserved"/>
</dbReference>
<evidence type="ECO:0000256" key="3">
    <source>
        <dbReference type="ARBA" id="ARBA00061646"/>
    </source>
</evidence>
<dbReference type="PRINTS" id="PR01276">
    <property type="entry name" value="TYPE2KERATIN"/>
</dbReference>
<feature type="domain" description="IF rod" evidence="7">
    <location>
        <begin position="837"/>
        <end position="882"/>
    </location>
</feature>
<evidence type="ECO:0000256" key="4">
    <source>
        <dbReference type="RuleBase" id="RU000685"/>
    </source>
</evidence>
<evidence type="ECO:0000256" key="6">
    <source>
        <dbReference type="SAM" id="MobiDB-lite"/>
    </source>
</evidence>
<feature type="coiled-coil region" evidence="5">
    <location>
        <begin position="434"/>
        <end position="514"/>
    </location>
</feature>
<organism evidence="8">
    <name type="scientific">Lamprotornis superbus</name>
    <dbReference type="NCBI Taxonomy" id="245042"/>
    <lineage>
        <taxon>Eukaryota</taxon>
        <taxon>Metazoa</taxon>
        <taxon>Chordata</taxon>
        <taxon>Craniata</taxon>
        <taxon>Vertebrata</taxon>
        <taxon>Euteleostomi</taxon>
        <taxon>Archelosauria</taxon>
        <taxon>Archosauria</taxon>
        <taxon>Dinosauria</taxon>
        <taxon>Saurischia</taxon>
        <taxon>Theropoda</taxon>
        <taxon>Coelurosauria</taxon>
        <taxon>Aves</taxon>
        <taxon>Neognathae</taxon>
        <taxon>Neoaves</taxon>
        <taxon>Telluraves</taxon>
        <taxon>Australaves</taxon>
        <taxon>Passeriformes</taxon>
        <taxon>Sturnidae</taxon>
        <taxon>Lamprotornis</taxon>
    </lineage>
</organism>
<dbReference type="FunFam" id="1.20.5.170:FF:000004">
    <property type="entry name" value="Keratin, type II cytoskeletal 5"/>
    <property type="match status" value="1"/>
</dbReference>
<comment type="caution">
    <text evidence="8">The sequence shown here is derived from an EMBL/GenBank/DDBJ whole genome shotgun (WGS) entry which is preliminary data.</text>
</comment>
<comment type="similarity">
    <text evidence="3 4">Belongs to the intermediate filament family.</text>
</comment>
<feature type="coiled-coil region" evidence="5">
    <location>
        <begin position="292"/>
        <end position="368"/>
    </location>
</feature>
<sequence>KAKADLARQLREYQELMNVKLALDIEIATYRKLLEGEECSRHQNNSGNGIRRREQPQHGRGGLQFGEQLQLWECSRAAMSRQCTVRSQGRASFSAASAFIPKASGSSLCLRPAPRAGSCGATPAYGRFTAGFGSRSLHSLGGCQRISVAGRGGVFYGPAGFGAGTGISCGFGGAVAGPFGFGGGPGFPAVPAGGIHEVSVNQSLLKPLNLEIDPNIQSIRKDEKDQIQTLNNKFASFIDKVRFLEQQNKVLETKWALLQEQGNKTVRKDIEPLFETYLNNLRRHLSSLMPDKENLGGELSKMQSLVEDFKNKYEEELNKRAAVESDFVTLKKEVDTAYLDKTELQARLDSLTEEIDFLRALYEAELSQMQTQISDTSVILTMDNSRSLDMESVIAEVKAQYEDIANRSRAEAESWYQSRYEELQATAGRHGDDLRNTKQEISELNRHVQRLRSEIDSVKKQVAGLQTAIADAEQRGELTLKDARAKLEELEMALQKAKADLARQLREYQELMNVKLALDIEIATYRKLLEGEECRWVRFYIPVFRGAVEFKPWLSGEGAGSVNISVTRTTSGTGYGNGNCLSLSGGAGGGVCAGMGIGSISGGGSCMVGGSSSSFKSTSTSSSTRRWLSAQEPSQPWGKHEDGHECRARGCQTRTQPQGTGQRWRSRAGMWPWRDPRGCGAAFVNKVDLGTKLDALTDGMNFLRVPYRAPSSTPWLRTNKLQKYLGQKMNLFDLQQLSQMQTQISNISMVLSMDENQNLDLDSITTEFWLSKRTSPTRAELRPSPGTRASPGWKGPGNQDPDPSHGHWSCSLQVAITDTEHWGHCPQGHQGQAGGAEAALQKAKADLAQQLQEYQELMDIKLALDMEIMTNRKLLESEECRTQREFPWTKLSWKPRVPAPVRLDIDTEFQAVRQQEKEDIKVLNNQFVTLIEKVQSLEQQNKILTTRWNFLKDQDNSHSDSDIKAIYEQYMSKMNQEMKALNYEQENLEYEDEIRLCSGMEFTFMELKKDLDVSTLHRTELEVKLKGLQELLELKKTIYEQDISVVLGIDSCSRPDLGRIVEDVRAQYEALALRSWEEAEALTRRKVPLSPQLTDSSSQPGSFGGHLLDSRREIADLNIQIQKLRSCIVSQKSQVCAGGDNSTGVEFPPPSPITPCPTLQCLYLEEHIREAGEQGEGTLRDAKAKVAGLEEALQRSREHVAHLVREYQELMNIKLALDVEILTYRKLMEGEENSMEQPIPTIISAVHSRPKPRKCCDPSHAGNGGCMAGV</sequence>
<dbReference type="GO" id="GO:0005615">
    <property type="term" value="C:extracellular space"/>
    <property type="evidence" value="ECO:0007669"/>
    <property type="project" value="TreeGrafter"/>
</dbReference>
<dbReference type="SUPFAM" id="SSF64593">
    <property type="entry name" value="Intermediate filament protein, coiled coil region"/>
    <property type="match status" value="6"/>
</dbReference>
<dbReference type="AlphaFoldDB" id="A0A835NET7"/>
<dbReference type="FunFam" id="1.20.5.1160:FF:000001">
    <property type="entry name" value="Keratin type II"/>
    <property type="match status" value="1"/>
</dbReference>
<reference evidence="9" key="3">
    <citation type="submission" date="2022-01" db="EMBL/GenBank/DDBJ databases">
        <authorList>
            <person name="Rubenstein D.R."/>
        </authorList>
    </citation>
    <scope>NUCLEOTIDE SEQUENCE</scope>
    <source>
        <strain evidence="9">SS15</strain>
        <tissue evidence="9">Liver</tissue>
    </source>
</reference>
<reference evidence="9 10" key="2">
    <citation type="journal article" date="2021" name="J. Hered.">
        <title>Feather Gene Expression Elucidates the Developmental Basis of Plumage Iridescence in African Starlings.</title>
        <authorList>
            <person name="Rubenstein D.R."/>
            <person name="Corvelo A."/>
            <person name="MacManes M.D."/>
            <person name="Maia R."/>
            <person name="Narzisi G."/>
            <person name="Rousaki A."/>
            <person name="Vandenabeele P."/>
            <person name="Shawkey M.D."/>
            <person name="Solomon J."/>
        </authorList>
    </citation>
    <scope>NUCLEOTIDE SEQUENCE [LARGE SCALE GENOMIC DNA]</scope>
    <source>
        <strain evidence="9">SS15</strain>
    </source>
</reference>
<feature type="region of interest" description="Disordered" evidence="6">
    <location>
        <begin position="617"/>
        <end position="666"/>
    </location>
</feature>
<keyword evidence="10" id="KW-1185">Reference proteome</keyword>
<gene>
    <name evidence="9" type="ORF">IHE44_0010783</name>
    <name evidence="8" type="ORF">IHE44_010308</name>
</gene>
<keyword evidence="1 4" id="KW-0403">Intermediate filament</keyword>
<proteinExistence type="inferred from homology"/>
<evidence type="ECO:0000313" key="8">
    <source>
        <dbReference type="EMBL" id="KAG0113519.1"/>
    </source>
</evidence>
<reference evidence="8" key="1">
    <citation type="submission" date="2020-10" db="EMBL/GenBank/DDBJ databases">
        <title>Feather gene expression reveals the developmental basis of iridescence in African starlings.</title>
        <authorList>
            <person name="Rubenstein D.R."/>
        </authorList>
    </citation>
    <scope>NUCLEOTIDE SEQUENCE</scope>
    <source>
        <strain evidence="8">SS15</strain>
        <tissue evidence="8">Liver</tissue>
    </source>
</reference>
<dbReference type="Gene3D" id="1.20.5.1160">
    <property type="entry name" value="Vasodilator-stimulated phosphoprotein"/>
    <property type="match status" value="2"/>
</dbReference>
<dbReference type="GO" id="GO:0031424">
    <property type="term" value="P:keratinization"/>
    <property type="evidence" value="ECO:0007669"/>
    <property type="project" value="TreeGrafter"/>
</dbReference>
<evidence type="ECO:0000313" key="9">
    <source>
        <dbReference type="EMBL" id="KAI1229780.1"/>
    </source>
</evidence>
<dbReference type="Proteomes" id="UP000618051">
    <property type="component" value="Unassembled WGS sequence"/>
</dbReference>
<feature type="compositionally biased region" description="Basic and acidic residues" evidence="6">
    <location>
        <begin position="638"/>
        <end position="648"/>
    </location>
</feature>
<evidence type="ECO:0000313" key="10">
    <source>
        <dbReference type="Proteomes" id="UP000618051"/>
    </source>
</evidence>
<dbReference type="InterPro" id="IPR039008">
    <property type="entry name" value="IF_rod_dom"/>
</dbReference>
<dbReference type="FunFam" id="1.20.5.500:FF:000001">
    <property type="entry name" value="Type II keratin 23"/>
    <property type="match status" value="1"/>
</dbReference>
<evidence type="ECO:0000256" key="1">
    <source>
        <dbReference type="ARBA" id="ARBA00022754"/>
    </source>
</evidence>
<dbReference type="GO" id="GO:0045109">
    <property type="term" value="P:intermediate filament organization"/>
    <property type="evidence" value="ECO:0007669"/>
    <property type="project" value="TreeGrafter"/>
</dbReference>
<dbReference type="InterPro" id="IPR003054">
    <property type="entry name" value="Keratin_II"/>
</dbReference>
<dbReference type="GO" id="GO:0045095">
    <property type="term" value="C:keratin filament"/>
    <property type="evidence" value="ECO:0007669"/>
    <property type="project" value="InterPro"/>
</dbReference>
<dbReference type="PANTHER" id="PTHR45616:SF39">
    <property type="entry name" value="KERATIN, TYPE II CYTOSKELETAL 6A-RELATED"/>
    <property type="match status" value="1"/>
</dbReference>
<dbReference type="PROSITE" id="PS51842">
    <property type="entry name" value="IF_ROD_2"/>
    <property type="match status" value="4"/>
</dbReference>
<feature type="domain" description="IF rod" evidence="7">
    <location>
        <begin position="223"/>
        <end position="536"/>
    </location>
</feature>
<feature type="domain" description="IF rod" evidence="7">
    <location>
        <begin position="1"/>
        <end position="41"/>
    </location>
</feature>
<evidence type="ECO:0000256" key="5">
    <source>
        <dbReference type="SAM" id="Coils"/>
    </source>
</evidence>
<keyword evidence="2 5" id="KW-0175">Coiled coil</keyword>
<dbReference type="PROSITE" id="PS00226">
    <property type="entry name" value="IF_ROD_1"/>
    <property type="match status" value="2"/>
</dbReference>
<dbReference type="OrthoDB" id="2441647at2759"/>
<name>A0A835NET7_9PASS</name>
<dbReference type="GO" id="GO:0030280">
    <property type="term" value="F:structural constituent of skin epidermis"/>
    <property type="evidence" value="ECO:0007669"/>
    <property type="project" value="TreeGrafter"/>
</dbReference>
<feature type="compositionally biased region" description="Low complexity" evidence="6">
    <location>
        <begin position="649"/>
        <end position="663"/>
    </location>
</feature>
<feature type="coiled-coil region" evidence="5">
    <location>
        <begin position="1179"/>
        <end position="1206"/>
    </location>
</feature>
<feature type="coiled-coil region" evidence="5">
    <location>
        <begin position="227"/>
        <end position="261"/>
    </location>
</feature>
<feature type="region of interest" description="Disordered" evidence="6">
    <location>
        <begin position="40"/>
        <end position="60"/>
    </location>
</feature>
<dbReference type="SMART" id="SM01391">
    <property type="entry name" value="Filament"/>
    <property type="match status" value="2"/>
</dbReference>
<evidence type="ECO:0000259" key="7">
    <source>
        <dbReference type="PROSITE" id="PS51842"/>
    </source>
</evidence>
<protein>
    <submittedName>
        <fullName evidence="9">Keratin</fullName>
    </submittedName>
</protein>
<feature type="coiled-coil region" evidence="5">
    <location>
        <begin position="913"/>
        <end position="940"/>
    </location>
</feature>